<dbReference type="AlphaFoldDB" id="A0A139BW49"/>
<sequence length="126" mass="14697">MKMVKRLSLGILCLLAGCFLFIDTSVQARHNWWLESHLEHMKTHPNIYVPYWANRASGYGFVGSKTLPNGNIEDEYFDGFSDVRDKRNGVFIHNCIYFYEYEPKSGLIVNFRFEEKKKYDCRAAGA</sequence>
<dbReference type="Proteomes" id="UP000070578">
    <property type="component" value="Unassembled WGS sequence"/>
</dbReference>
<evidence type="ECO:0000313" key="1">
    <source>
        <dbReference type="EMBL" id="KXS32935.1"/>
    </source>
</evidence>
<proteinExistence type="predicted"/>
<name>A0A139BW49_9PROT</name>
<dbReference type="PROSITE" id="PS51257">
    <property type="entry name" value="PROKAR_LIPOPROTEIN"/>
    <property type="match status" value="1"/>
</dbReference>
<dbReference type="EMBL" id="LSLI01000015">
    <property type="protein sequence ID" value="KXS32935.1"/>
    <property type="molecule type" value="Genomic_DNA"/>
</dbReference>
<gene>
    <name evidence="1" type="ORF">AWT59_0944</name>
</gene>
<evidence type="ECO:0000313" key="2">
    <source>
        <dbReference type="Proteomes" id="UP000070578"/>
    </source>
</evidence>
<reference evidence="1 2" key="2">
    <citation type="submission" date="2016-03" db="EMBL/GenBank/DDBJ databases">
        <title>New uncultured bacterium of the family Gallionellaceae from acid mine drainage: description and reconstruction of genome based on metagenomic analysis of microbial community.</title>
        <authorList>
            <person name="Kadnikov V."/>
            <person name="Ivasenko D."/>
            <person name="Beletsky A."/>
            <person name="Mardanov A."/>
            <person name="Danilova E."/>
            <person name="Pimenov N."/>
            <person name="Karnachuk O."/>
            <person name="Ravin N."/>
        </authorList>
    </citation>
    <scope>NUCLEOTIDE SEQUENCE [LARGE SCALE GENOMIC DNA]</scope>
    <source>
        <strain evidence="1">ShG14-8</strain>
    </source>
</reference>
<accession>A0A139BW49</accession>
<reference evidence="1 2" key="1">
    <citation type="submission" date="2016-02" db="EMBL/GenBank/DDBJ databases">
        <authorList>
            <person name="Wen L."/>
            <person name="He K."/>
            <person name="Yang H."/>
        </authorList>
    </citation>
    <scope>NUCLEOTIDE SEQUENCE [LARGE SCALE GENOMIC DNA]</scope>
    <source>
        <strain evidence="1">ShG14-8</strain>
    </source>
</reference>
<comment type="caution">
    <text evidence="1">The sequence shown here is derived from an EMBL/GenBank/DDBJ whole genome shotgun (WGS) entry which is preliminary data.</text>
</comment>
<organism evidence="1 2">
    <name type="scientific">Candidatus Gallionella acididurans</name>
    <dbReference type="NCBI Taxonomy" id="1796491"/>
    <lineage>
        <taxon>Bacteria</taxon>
        <taxon>Pseudomonadati</taxon>
        <taxon>Pseudomonadota</taxon>
        <taxon>Betaproteobacteria</taxon>
        <taxon>Nitrosomonadales</taxon>
        <taxon>Gallionellaceae</taxon>
        <taxon>Gallionella</taxon>
    </lineage>
</organism>
<protein>
    <submittedName>
        <fullName evidence="1">Uncharacterized protein</fullName>
    </submittedName>
</protein>